<evidence type="ECO:0000256" key="1">
    <source>
        <dbReference type="SAM" id="MobiDB-lite"/>
    </source>
</evidence>
<keyword evidence="3" id="KW-0378">Hydrolase</keyword>
<dbReference type="InterPro" id="IPR018310">
    <property type="entry name" value="Put_endonuclease_Z1-dom"/>
</dbReference>
<evidence type="ECO:0000313" key="3">
    <source>
        <dbReference type="EMBL" id="GEB96646.1"/>
    </source>
</evidence>
<evidence type="ECO:0000313" key="4">
    <source>
        <dbReference type="Proteomes" id="UP000315353"/>
    </source>
</evidence>
<comment type="caution">
    <text evidence="3">The sequence shown here is derived from an EMBL/GenBank/DDBJ whole genome shotgun (WGS) entry which is preliminary data.</text>
</comment>
<feature type="domain" description="Putative endonuclease Z1" evidence="2">
    <location>
        <begin position="366"/>
        <end position="588"/>
    </location>
</feature>
<feature type="region of interest" description="Disordered" evidence="1">
    <location>
        <begin position="340"/>
        <end position="363"/>
    </location>
</feature>
<dbReference type="Pfam" id="PF10593">
    <property type="entry name" value="Z1"/>
    <property type="match status" value="1"/>
</dbReference>
<proteinExistence type="predicted"/>
<keyword evidence="3" id="KW-0540">Nuclease</keyword>
<sequence>MGSGHSIDAAIEKVCSNPYAQPPAEVMEEARSRFLRETGKIAKYEGIDITNRKELEKGSWYSGPREQDHIYWPHVKQVLEPILGAALNDVDAASSVTLGSLRPPAESTINVRGLVLGYVQSGKTTNFISLIAKAADVGYRLIIVLAGLTDNLRKQTQARIDEQLISGTSGWIHLTDIESDFNKSKFLANHNNASSFFSNSDNRMIAVVKKNGHVLKALNQLLKNGGTSTKELPILVIDDESDQASINVSPKAQSEVSRINAQIRELLRNSKTAYVAYSATPFANILIDPNEDQDIYPKDFIHVLPMPNGYFGTETIFGRAPLSGEEYIESDGLNMIRTIDESEVDQTRPPSKKNGGEAWDPSIPDSLDEAIRWFILATAARHARGQASKHSSMLVHTAVRTVAHEQLRDLIAEHVRILKSHYKKDNLRNELRKQWESEISTVPPEQLGYKPLTFEEVDAYIPRVLNDIEVVMDNGISEHRLDYSTGRPLTVIAVGGNTLARGLTLEGLVSSYFVRTATAYDTLLQMGRWFGFRNGYGDLPRIWMTEELESWFQDLSLVEADLRRDLSRYTKENLTPMDFQARIRVHPSMEVTARAKQQDSRPASISYSGQKVQTILFRHKDRQWLESNIEATKRLVAEIKSAGVREIPKSNGTQVFRGISPSIIEEFLDNYTIYEESNLGKNDAALLKKYLKREHDTDSIRSWDVSFYGKSHKDDEETIDLGLGTNLPLINRSQMIANSNPNVANIKALVGSMDRINTADIDSAARSQILKELSSTEGTTESRLLDAYEEHVGSDVGHLAIYAINPLSKTTQKRFSKSGKEIDIRNRRKDLDAVETIIGIGLFFPNSNNPDITADYVSAKEPIDAETMRLIQESEEEAFSNEFEDGDK</sequence>
<organism evidence="3 4">
    <name type="scientific">Corynebacterium flavescens</name>
    <dbReference type="NCBI Taxonomy" id="28028"/>
    <lineage>
        <taxon>Bacteria</taxon>
        <taxon>Bacillati</taxon>
        <taxon>Actinomycetota</taxon>
        <taxon>Actinomycetes</taxon>
        <taxon>Mycobacteriales</taxon>
        <taxon>Corynebacteriaceae</taxon>
        <taxon>Corynebacterium</taxon>
    </lineage>
</organism>
<gene>
    <name evidence="3" type="ORF">CFL01nite_01410</name>
</gene>
<dbReference type="GO" id="GO:0004519">
    <property type="term" value="F:endonuclease activity"/>
    <property type="evidence" value="ECO:0007669"/>
    <property type="project" value="UniProtKB-KW"/>
</dbReference>
<dbReference type="Proteomes" id="UP000315353">
    <property type="component" value="Unassembled WGS sequence"/>
</dbReference>
<dbReference type="AlphaFoldDB" id="A0AB73B4X3"/>
<evidence type="ECO:0000259" key="2">
    <source>
        <dbReference type="Pfam" id="PF10593"/>
    </source>
</evidence>
<name>A0AB73B4X3_CORFL</name>
<accession>A0AB73B4X3</accession>
<reference evidence="3 4" key="1">
    <citation type="submission" date="2019-06" db="EMBL/GenBank/DDBJ databases">
        <title>Whole genome shotgun sequence of Corynebacterium flavescens NBRC 14136.</title>
        <authorList>
            <person name="Hosoyama A."/>
            <person name="Uohara A."/>
            <person name="Ohji S."/>
            <person name="Ichikawa N."/>
        </authorList>
    </citation>
    <scope>NUCLEOTIDE SEQUENCE [LARGE SCALE GENOMIC DNA]</scope>
    <source>
        <strain evidence="3 4">NBRC 14136</strain>
    </source>
</reference>
<dbReference type="EMBL" id="BJNB01000001">
    <property type="protein sequence ID" value="GEB96646.1"/>
    <property type="molecule type" value="Genomic_DNA"/>
</dbReference>
<protein>
    <submittedName>
        <fullName evidence="3">Endonuclease</fullName>
    </submittedName>
</protein>
<keyword evidence="3" id="KW-0255">Endonuclease</keyword>